<evidence type="ECO:0008006" key="4">
    <source>
        <dbReference type="Google" id="ProtNLM"/>
    </source>
</evidence>
<protein>
    <recommendedName>
        <fullName evidence="4">C6 domain-containing protein</fullName>
    </recommendedName>
</protein>
<feature type="signal peptide" evidence="1">
    <location>
        <begin position="1"/>
        <end position="19"/>
    </location>
</feature>
<evidence type="ECO:0000256" key="1">
    <source>
        <dbReference type="SAM" id="SignalP"/>
    </source>
</evidence>
<gene>
    <name evidence="2" type="ORF">QR680_017092</name>
</gene>
<dbReference type="EMBL" id="JAUCMV010000004">
    <property type="protein sequence ID" value="KAK0403730.1"/>
    <property type="molecule type" value="Genomic_DNA"/>
</dbReference>
<proteinExistence type="predicted"/>
<organism evidence="2 3">
    <name type="scientific">Steinernema hermaphroditum</name>
    <dbReference type="NCBI Taxonomy" id="289476"/>
    <lineage>
        <taxon>Eukaryota</taxon>
        <taxon>Metazoa</taxon>
        <taxon>Ecdysozoa</taxon>
        <taxon>Nematoda</taxon>
        <taxon>Chromadorea</taxon>
        <taxon>Rhabditida</taxon>
        <taxon>Tylenchina</taxon>
        <taxon>Panagrolaimomorpha</taxon>
        <taxon>Strongyloidoidea</taxon>
        <taxon>Steinernematidae</taxon>
        <taxon>Steinernema</taxon>
    </lineage>
</organism>
<feature type="chain" id="PRO_5041311648" description="C6 domain-containing protein" evidence="1">
    <location>
        <begin position="20"/>
        <end position="163"/>
    </location>
</feature>
<keyword evidence="3" id="KW-1185">Reference proteome</keyword>
<dbReference type="Proteomes" id="UP001175271">
    <property type="component" value="Unassembled WGS sequence"/>
</dbReference>
<keyword evidence="1" id="KW-0732">Signal</keyword>
<dbReference type="AlphaFoldDB" id="A0AA39LNM1"/>
<comment type="caution">
    <text evidence="2">The sequence shown here is derived from an EMBL/GenBank/DDBJ whole genome shotgun (WGS) entry which is preliminary data.</text>
</comment>
<reference evidence="2" key="1">
    <citation type="submission" date="2023-06" db="EMBL/GenBank/DDBJ databases">
        <title>Genomic analysis of the entomopathogenic nematode Steinernema hermaphroditum.</title>
        <authorList>
            <person name="Schwarz E.M."/>
            <person name="Heppert J.K."/>
            <person name="Baniya A."/>
            <person name="Schwartz H.T."/>
            <person name="Tan C.-H."/>
            <person name="Antoshechkin I."/>
            <person name="Sternberg P.W."/>
            <person name="Goodrich-Blair H."/>
            <person name="Dillman A.R."/>
        </authorList>
    </citation>
    <scope>NUCLEOTIDE SEQUENCE</scope>
    <source>
        <strain evidence="2">PS9179</strain>
        <tissue evidence="2">Whole animal</tissue>
    </source>
</reference>
<accession>A0AA39LNM1</accession>
<evidence type="ECO:0000313" key="2">
    <source>
        <dbReference type="EMBL" id="KAK0403730.1"/>
    </source>
</evidence>
<evidence type="ECO:0000313" key="3">
    <source>
        <dbReference type="Proteomes" id="UP001175271"/>
    </source>
</evidence>
<sequence>MSPLVPLLLLLVTVHSNLACMASHHNPGNDLPAVAPNNPKDEPRDPSRLIGCNTCGDSIEVSHQEGATSIRVDKVGIDDRGCMTRRFGCDGIEEAHITQLTWNYGSLIPKERQDPKYVEQTLQCNDDGEWVFRANGKETIVYEVSCYSAIFESELRSGKEPNF</sequence>
<name>A0AA39LNM1_9BILA</name>